<evidence type="ECO:0000313" key="12">
    <source>
        <dbReference type="Proteomes" id="UP001604336"/>
    </source>
</evidence>
<keyword evidence="3" id="KW-0433">Leucine-rich repeat</keyword>
<evidence type="ECO:0000256" key="5">
    <source>
        <dbReference type="ARBA" id="ARBA00022737"/>
    </source>
</evidence>
<feature type="chain" id="PRO_5044823196" evidence="9">
    <location>
        <begin position="31"/>
        <end position="487"/>
    </location>
</feature>
<proteinExistence type="inferred from homology"/>
<reference evidence="12" key="1">
    <citation type="submission" date="2024-07" db="EMBL/GenBank/DDBJ databases">
        <title>Two chromosome-level genome assemblies of Korean endemic species Abeliophyllum distichum and Forsythia ovata (Oleaceae).</title>
        <authorList>
            <person name="Jang H."/>
        </authorList>
    </citation>
    <scope>NUCLEOTIDE SEQUENCE [LARGE SCALE GENOMIC DNA]</scope>
</reference>
<keyword evidence="12" id="KW-1185">Reference proteome</keyword>
<name>A0ABD1SAW4_9LAMI</name>
<gene>
    <name evidence="11" type="ORF">Adt_23068</name>
</gene>
<comment type="similarity">
    <text evidence="8">Belongs to the polygalacturonase-inhibiting protein family.</text>
</comment>
<evidence type="ECO:0000256" key="3">
    <source>
        <dbReference type="ARBA" id="ARBA00022614"/>
    </source>
</evidence>
<protein>
    <submittedName>
        <fullName evidence="11">Leucine-rich repeat (LRR) family protein</fullName>
    </submittedName>
</protein>
<dbReference type="InterPro" id="IPR032675">
    <property type="entry name" value="LRR_dom_sf"/>
</dbReference>
<accession>A0ABD1SAW4</accession>
<evidence type="ECO:0000256" key="2">
    <source>
        <dbReference type="ARBA" id="ARBA00004196"/>
    </source>
</evidence>
<dbReference type="Pfam" id="PF13855">
    <property type="entry name" value="LRR_8"/>
    <property type="match status" value="2"/>
</dbReference>
<dbReference type="InterPro" id="IPR051848">
    <property type="entry name" value="PGIP"/>
</dbReference>
<feature type="signal peptide" evidence="9">
    <location>
        <begin position="1"/>
        <end position="30"/>
    </location>
</feature>
<keyword evidence="6" id="KW-1133">Transmembrane helix</keyword>
<evidence type="ECO:0000256" key="9">
    <source>
        <dbReference type="SAM" id="SignalP"/>
    </source>
</evidence>
<dbReference type="SUPFAM" id="SSF52047">
    <property type="entry name" value="RNI-like"/>
    <property type="match status" value="1"/>
</dbReference>
<dbReference type="FunFam" id="3.80.10.10:FF:000095">
    <property type="entry name" value="LRR receptor-like serine/threonine-protein kinase GSO1"/>
    <property type="match status" value="1"/>
</dbReference>
<dbReference type="GO" id="GO:0016020">
    <property type="term" value="C:membrane"/>
    <property type="evidence" value="ECO:0007669"/>
    <property type="project" value="UniProtKB-SubCell"/>
</dbReference>
<dbReference type="PANTHER" id="PTHR48059:SF19">
    <property type="entry name" value="RECEPTOR-LIKE PROTEIN KINASE 5"/>
    <property type="match status" value="1"/>
</dbReference>
<dbReference type="PANTHER" id="PTHR48059">
    <property type="entry name" value="POLYGALACTURONASE INHIBITOR 1"/>
    <property type="match status" value="1"/>
</dbReference>
<dbReference type="EMBL" id="JBFOLK010000007">
    <property type="protein sequence ID" value="KAL2497518.1"/>
    <property type="molecule type" value="Genomic_DNA"/>
</dbReference>
<dbReference type="AlphaFoldDB" id="A0ABD1SAW4"/>
<feature type="domain" description="Leucine-rich repeat-containing N-terminal plant-type" evidence="10">
    <location>
        <begin position="34"/>
        <end position="73"/>
    </location>
</feature>
<sequence>MISLSPSSLLSFIFLLFFTTLSLHCLSASAATCHPDDEAGLLAFKSGITADPSGMLSTWKKGTDCCKWNGITCLVDNRVTAISLSGQINNGTTLIHTTLSGTISSSLSKLKYLDGIYLLNLGNISGSFPNFIFQLPNFKYIYIENNKLSGQIPVNIGNLTKLEALSLEGNFFSGRIPSSISELTQLTQLALGGNRLTGTIPASIQRLKNLTLLSFKSNQLSGEIPDFFSGFTNLRILELTQNKFTGKIPVSISALATKLRYLELGHNNLAGPIPDFLGKFHALDTLDLSWNRFAGTVPKSFANLTKIFNLDLSHNLLVDPFPEMHVKGIESLDLSYNRFNLGKIPDWVTSSPIIYSLKLAKCGIKIKLDNWNPTQTYFYDYIDLSENAITGSPVKLLNRTDYLVGFYASGNKLKFNLSSLKIPKTLKYLDISRNLVVGNVPNAIGGLEKLNVSYNHLCGKLPATNFSASSFVGNDCLCGSPLPPCKV</sequence>
<dbReference type="Pfam" id="PF08263">
    <property type="entry name" value="LRRNT_2"/>
    <property type="match status" value="1"/>
</dbReference>
<dbReference type="Proteomes" id="UP001604336">
    <property type="component" value="Unassembled WGS sequence"/>
</dbReference>
<keyword evidence="4" id="KW-0812">Transmembrane</keyword>
<dbReference type="InterPro" id="IPR001611">
    <property type="entry name" value="Leu-rich_rpt"/>
</dbReference>
<evidence type="ECO:0000256" key="4">
    <source>
        <dbReference type="ARBA" id="ARBA00022692"/>
    </source>
</evidence>
<keyword evidence="9" id="KW-0732">Signal</keyword>
<evidence type="ECO:0000259" key="10">
    <source>
        <dbReference type="Pfam" id="PF08263"/>
    </source>
</evidence>
<organism evidence="11 12">
    <name type="scientific">Abeliophyllum distichum</name>
    <dbReference type="NCBI Taxonomy" id="126358"/>
    <lineage>
        <taxon>Eukaryota</taxon>
        <taxon>Viridiplantae</taxon>
        <taxon>Streptophyta</taxon>
        <taxon>Embryophyta</taxon>
        <taxon>Tracheophyta</taxon>
        <taxon>Spermatophyta</taxon>
        <taxon>Magnoliopsida</taxon>
        <taxon>eudicotyledons</taxon>
        <taxon>Gunneridae</taxon>
        <taxon>Pentapetalae</taxon>
        <taxon>asterids</taxon>
        <taxon>lamiids</taxon>
        <taxon>Lamiales</taxon>
        <taxon>Oleaceae</taxon>
        <taxon>Forsythieae</taxon>
        <taxon>Abeliophyllum</taxon>
    </lineage>
</organism>
<evidence type="ECO:0000256" key="8">
    <source>
        <dbReference type="ARBA" id="ARBA00038043"/>
    </source>
</evidence>
<comment type="subcellular location">
    <subcellularLocation>
        <location evidence="2">Cell envelope</location>
    </subcellularLocation>
    <subcellularLocation>
        <location evidence="1">Membrane</location>
        <topology evidence="1">Single-pass membrane protein</topology>
    </subcellularLocation>
</comment>
<evidence type="ECO:0000313" key="11">
    <source>
        <dbReference type="EMBL" id="KAL2497518.1"/>
    </source>
</evidence>
<dbReference type="Pfam" id="PF00560">
    <property type="entry name" value="LRR_1"/>
    <property type="match status" value="4"/>
</dbReference>
<dbReference type="InterPro" id="IPR013210">
    <property type="entry name" value="LRR_N_plant-typ"/>
</dbReference>
<comment type="caution">
    <text evidence="11">The sequence shown here is derived from an EMBL/GenBank/DDBJ whole genome shotgun (WGS) entry which is preliminary data.</text>
</comment>
<evidence type="ECO:0000256" key="6">
    <source>
        <dbReference type="ARBA" id="ARBA00022989"/>
    </source>
</evidence>
<dbReference type="Gene3D" id="3.80.10.10">
    <property type="entry name" value="Ribonuclease Inhibitor"/>
    <property type="match status" value="2"/>
</dbReference>
<evidence type="ECO:0000256" key="7">
    <source>
        <dbReference type="ARBA" id="ARBA00023136"/>
    </source>
</evidence>
<keyword evidence="7" id="KW-0472">Membrane</keyword>
<keyword evidence="5" id="KW-0677">Repeat</keyword>
<evidence type="ECO:0000256" key="1">
    <source>
        <dbReference type="ARBA" id="ARBA00004167"/>
    </source>
</evidence>